<dbReference type="EMBL" id="JANPWB010000002">
    <property type="protein sequence ID" value="KAJ1209746.1"/>
    <property type="molecule type" value="Genomic_DNA"/>
</dbReference>
<feature type="transmembrane region" description="Helical" evidence="1">
    <location>
        <begin position="26"/>
        <end position="44"/>
    </location>
</feature>
<keyword evidence="1" id="KW-0812">Transmembrane</keyword>
<evidence type="ECO:0000313" key="3">
    <source>
        <dbReference type="Proteomes" id="UP001066276"/>
    </source>
</evidence>
<evidence type="ECO:0000256" key="1">
    <source>
        <dbReference type="SAM" id="Phobius"/>
    </source>
</evidence>
<name>A0AAV7WAZ3_PLEWA</name>
<organism evidence="2 3">
    <name type="scientific">Pleurodeles waltl</name>
    <name type="common">Iberian ribbed newt</name>
    <dbReference type="NCBI Taxonomy" id="8319"/>
    <lineage>
        <taxon>Eukaryota</taxon>
        <taxon>Metazoa</taxon>
        <taxon>Chordata</taxon>
        <taxon>Craniata</taxon>
        <taxon>Vertebrata</taxon>
        <taxon>Euteleostomi</taxon>
        <taxon>Amphibia</taxon>
        <taxon>Batrachia</taxon>
        <taxon>Caudata</taxon>
        <taxon>Salamandroidea</taxon>
        <taxon>Salamandridae</taxon>
        <taxon>Pleurodelinae</taxon>
        <taxon>Pleurodeles</taxon>
    </lineage>
</organism>
<sequence>MLLLTVVVAVPGHVAVQVVLLLAVPAAGKLLVLAVVQVLVVVEGDNRPSPAASDGCPLGMLLLTVVVAAAVQVAVQMAVQVAVPAAELAAVQVAVLEEALLVGSCFLAVLRAGPFFTLAGGGMGWSFAGVCGTLAALTGAPFDPLGPADITASAELVAEVLAWDLDTLARGEGRRGRRREQVNVCQDTFLDTLGQEDGEGLGVEEEVDGCWVGVCLRLCTLGGGVTDTLGEDTGDVCMVVGVVTAREGCVVMGVLVMEGVDEDEVHSGVSGDVTGREVDEEEEGTQWRQWMLACVHGHGACVSACEMKCCAYVCLSHFCVVIWVHASLKVCLG</sequence>
<keyword evidence="3" id="KW-1185">Reference proteome</keyword>
<comment type="caution">
    <text evidence="2">The sequence shown here is derived from an EMBL/GenBank/DDBJ whole genome shotgun (WGS) entry which is preliminary data.</text>
</comment>
<dbReference type="AlphaFoldDB" id="A0AAV7WAZ3"/>
<feature type="transmembrane region" description="Helical" evidence="1">
    <location>
        <begin position="89"/>
        <end position="110"/>
    </location>
</feature>
<evidence type="ECO:0000313" key="2">
    <source>
        <dbReference type="EMBL" id="KAJ1209746.1"/>
    </source>
</evidence>
<dbReference type="Proteomes" id="UP001066276">
    <property type="component" value="Chromosome 1_2"/>
</dbReference>
<feature type="transmembrane region" description="Helical" evidence="1">
    <location>
        <begin position="56"/>
        <end position="83"/>
    </location>
</feature>
<feature type="transmembrane region" description="Helical" evidence="1">
    <location>
        <begin position="122"/>
        <end position="142"/>
    </location>
</feature>
<accession>A0AAV7WAZ3</accession>
<keyword evidence="1" id="KW-1133">Transmembrane helix</keyword>
<keyword evidence="1" id="KW-0472">Membrane</keyword>
<proteinExistence type="predicted"/>
<protein>
    <submittedName>
        <fullName evidence="2">Uncharacterized protein</fullName>
    </submittedName>
</protein>
<gene>
    <name evidence="2" type="ORF">NDU88_005119</name>
</gene>
<reference evidence="2" key="1">
    <citation type="journal article" date="2022" name="bioRxiv">
        <title>Sequencing and chromosome-scale assembly of the giantPleurodeles waltlgenome.</title>
        <authorList>
            <person name="Brown T."/>
            <person name="Elewa A."/>
            <person name="Iarovenko S."/>
            <person name="Subramanian E."/>
            <person name="Araus A.J."/>
            <person name="Petzold A."/>
            <person name="Susuki M."/>
            <person name="Suzuki K.-i.T."/>
            <person name="Hayashi T."/>
            <person name="Toyoda A."/>
            <person name="Oliveira C."/>
            <person name="Osipova E."/>
            <person name="Leigh N.D."/>
            <person name="Simon A."/>
            <person name="Yun M.H."/>
        </authorList>
    </citation>
    <scope>NUCLEOTIDE SEQUENCE</scope>
    <source>
        <strain evidence="2">20211129_DDA</strain>
        <tissue evidence="2">Liver</tissue>
    </source>
</reference>